<feature type="transmembrane region" description="Helical" evidence="5">
    <location>
        <begin position="90"/>
        <end position="116"/>
    </location>
</feature>
<dbReference type="AlphaFoldDB" id="A0A815SX39"/>
<evidence type="ECO:0000313" key="6">
    <source>
        <dbReference type="EMBL" id="CAF1493616.1"/>
    </source>
</evidence>
<organism evidence="6 7">
    <name type="scientific">Rotaria sordida</name>
    <dbReference type="NCBI Taxonomy" id="392033"/>
    <lineage>
        <taxon>Eukaryota</taxon>
        <taxon>Metazoa</taxon>
        <taxon>Spiralia</taxon>
        <taxon>Gnathifera</taxon>
        <taxon>Rotifera</taxon>
        <taxon>Eurotatoria</taxon>
        <taxon>Bdelloidea</taxon>
        <taxon>Philodinida</taxon>
        <taxon>Philodinidae</taxon>
        <taxon>Rotaria</taxon>
    </lineage>
</organism>
<protein>
    <submittedName>
        <fullName evidence="6">Uncharacterized protein</fullName>
    </submittedName>
</protein>
<dbReference type="EMBL" id="CAJNOT010006648">
    <property type="protein sequence ID" value="CAF1493616.1"/>
    <property type="molecule type" value="Genomic_DNA"/>
</dbReference>
<evidence type="ECO:0000256" key="2">
    <source>
        <dbReference type="ARBA" id="ARBA00022692"/>
    </source>
</evidence>
<reference evidence="6" key="1">
    <citation type="submission" date="2021-02" db="EMBL/GenBank/DDBJ databases">
        <authorList>
            <person name="Nowell W R."/>
        </authorList>
    </citation>
    <scope>NUCLEOTIDE SEQUENCE</scope>
</reference>
<dbReference type="GO" id="GO:0005743">
    <property type="term" value="C:mitochondrial inner membrane"/>
    <property type="evidence" value="ECO:0007669"/>
    <property type="project" value="TreeGrafter"/>
</dbReference>
<keyword evidence="4 5" id="KW-0472">Membrane</keyword>
<comment type="caution">
    <text evidence="6">The sequence shown here is derived from an EMBL/GenBank/DDBJ whole genome shotgun (WGS) entry which is preliminary data.</text>
</comment>
<evidence type="ECO:0000256" key="4">
    <source>
        <dbReference type="ARBA" id="ARBA00023136"/>
    </source>
</evidence>
<keyword evidence="3 5" id="KW-1133">Transmembrane helix</keyword>
<dbReference type="PANTHER" id="PTHR23291:SF112">
    <property type="entry name" value="GROWTH HORMONE-INDUCIBLE TRANSMEMBRANE PROTEIN"/>
    <property type="match status" value="1"/>
</dbReference>
<sequence length="203" mass="22174">MLSKFEHSLFSKSWVDGPEGILIQGGLALIAIGTTGYILNKVFNRSPVAIPAEESPTTDNMLKNRAYSVAVKEHLRAIYAHFAGGLREQYLWLGAPLMAALSVVCLASFTSIILPATAIKTLSALECVSLYGGLVTFSGVLLFDTQKMITNAENAQDAQTLSSINESLDIYMDTINIFIRILTLLSKNDERKKKRSAATNRTN</sequence>
<dbReference type="InterPro" id="IPR006214">
    <property type="entry name" value="Bax_inhibitor_1-related"/>
</dbReference>
<comment type="similarity">
    <text evidence="5">Belongs to the BI1 family.</text>
</comment>
<gene>
    <name evidence="6" type="ORF">ZHD862_LOCUS37127</name>
</gene>
<evidence type="ECO:0000256" key="3">
    <source>
        <dbReference type="ARBA" id="ARBA00022989"/>
    </source>
</evidence>
<evidence type="ECO:0000256" key="1">
    <source>
        <dbReference type="ARBA" id="ARBA00004141"/>
    </source>
</evidence>
<evidence type="ECO:0000256" key="5">
    <source>
        <dbReference type="RuleBase" id="RU004379"/>
    </source>
</evidence>
<dbReference type="Pfam" id="PF01027">
    <property type="entry name" value="Bax1-I"/>
    <property type="match status" value="1"/>
</dbReference>
<dbReference type="PANTHER" id="PTHR23291">
    <property type="entry name" value="BAX INHIBITOR-RELATED"/>
    <property type="match status" value="1"/>
</dbReference>
<comment type="subcellular location">
    <subcellularLocation>
        <location evidence="1">Membrane</location>
        <topology evidence="1">Multi-pass membrane protein</topology>
    </subcellularLocation>
</comment>
<accession>A0A815SX39</accession>
<comment type="caution">
    <text evidence="5">Lacks conserved residue(s) required for the propagation of feature annotation.</text>
</comment>
<name>A0A815SX39_9BILA</name>
<dbReference type="Proteomes" id="UP000663864">
    <property type="component" value="Unassembled WGS sequence"/>
</dbReference>
<feature type="transmembrane region" description="Helical" evidence="5">
    <location>
        <begin position="20"/>
        <end position="39"/>
    </location>
</feature>
<keyword evidence="2 5" id="KW-0812">Transmembrane</keyword>
<feature type="transmembrane region" description="Helical" evidence="5">
    <location>
        <begin position="122"/>
        <end position="143"/>
    </location>
</feature>
<proteinExistence type="inferred from homology"/>
<evidence type="ECO:0000313" key="7">
    <source>
        <dbReference type="Proteomes" id="UP000663864"/>
    </source>
</evidence>